<dbReference type="PANTHER" id="PTHR43214">
    <property type="entry name" value="TWO-COMPONENT RESPONSE REGULATOR"/>
    <property type="match status" value="1"/>
</dbReference>
<sequence>MGLTKPAAAVAAISVCKTIQDIFGSVCAHAVDSLVMDLDVFGPTVTITTSQPAAPASVMLRDAGAVLQRVDQHVAGIEEARRLSGLEGGGRPGQWTCFRCVFASGVEDHIAVRTRHAPEGFDRFLRSAWPGLRQLCVQQSAAKDVSQDALLWMIDQKVNAAILVLDAGLHLLQCNDAGGQMIREGQLLAVRNGALACSNDRETRALRAAVQESLRDESNRSEFILILRGAQRKAHVPMSLSVYPDPATGQKLFLAMLPMPPEQKHIEKIALELGLTPVEARVAALIRSGLSNRSAAEVAGLKVETFNTYAKRVLSKMNVSCRSEMAQMLTWQTSMERSL</sequence>
<keyword evidence="4" id="KW-1185">Reference proteome</keyword>
<reference evidence="3" key="2">
    <citation type="submission" date="2020-09" db="EMBL/GenBank/DDBJ databases">
        <authorList>
            <person name="Sun Q."/>
            <person name="Kim S."/>
        </authorList>
    </citation>
    <scope>NUCLEOTIDE SEQUENCE</scope>
    <source>
        <strain evidence="3">KCTC 42650</strain>
    </source>
</reference>
<dbReference type="InterPro" id="IPR036388">
    <property type="entry name" value="WH-like_DNA-bd_sf"/>
</dbReference>
<feature type="domain" description="HTH luxR-type" evidence="2">
    <location>
        <begin position="272"/>
        <end position="329"/>
    </location>
</feature>
<dbReference type="GO" id="GO:0006355">
    <property type="term" value="P:regulation of DNA-templated transcription"/>
    <property type="evidence" value="ECO:0007669"/>
    <property type="project" value="InterPro"/>
</dbReference>
<dbReference type="EMBL" id="BNCJ01000022">
    <property type="protein sequence ID" value="GHF69142.1"/>
    <property type="molecule type" value="Genomic_DNA"/>
</dbReference>
<dbReference type="Proteomes" id="UP000626220">
    <property type="component" value="Unassembled WGS sequence"/>
</dbReference>
<dbReference type="InterPro" id="IPR000792">
    <property type="entry name" value="Tscrpt_reg_LuxR_C"/>
</dbReference>
<keyword evidence="1" id="KW-0238">DNA-binding</keyword>
<evidence type="ECO:0000313" key="4">
    <source>
        <dbReference type="Proteomes" id="UP000626220"/>
    </source>
</evidence>
<evidence type="ECO:0000313" key="3">
    <source>
        <dbReference type="EMBL" id="GHF69142.1"/>
    </source>
</evidence>
<accession>A0A8J3H2V8</accession>
<proteinExistence type="predicted"/>
<evidence type="ECO:0000259" key="2">
    <source>
        <dbReference type="SMART" id="SM00421"/>
    </source>
</evidence>
<dbReference type="Pfam" id="PF00196">
    <property type="entry name" value="GerE"/>
    <property type="match status" value="1"/>
</dbReference>
<dbReference type="SUPFAM" id="SSF46894">
    <property type="entry name" value="C-terminal effector domain of the bipartite response regulators"/>
    <property type="match status" value="1"/>
</dbReference>
<dbReference type="InterPro" id="IPR039420">
    <property type="entry name" value="WalR-like"/>
</dbReference>
<reference evidence="3" key="1">
    <citation type="journal article" date="2014" name="Int. J. Syst. Evol. Microbiol.">
        <title>Complete genome sequence of Corynebacterium casei LMG S-19264T (=DSM 44701T), isolated from a smear-ripened cheese.</title>
        <authorList>
            <consortium name="US DOE Joint Genome Institute (JGI-PGF)"/>
            <person name="Walter F."/>
            <person name="Albersmeier A."/>
            <person name="Kalinowski J."/>
            <person name="Ruckert C."/>
        </authorList>
    </citation>
    <scope>NUCLEOTIDE SEQUENCE</scope>
    <source>
        <strain evidence="3">KCTC 42650</strain>
    </source>
</reference>
<gene>
    <name evidence="3" type="ORF">GCM10017056_45340</name>
</gene>
<protein>
    <recommendedName>
        <fullName evidence="2">HTH luxR-type domain-containing protein</fullName>
    </recommendedName>
</protein>
<dbReference type="GO" id="GO:0003677">
    <property type="term" value="F:DNA binding"/>
    <property type="evidence" value="ECO:0007669"/>
    <property type="project" value="UniProtKB-KW"/>
</dbReference>
<dbReference type="SMART" id="SM00421">
    <property type="entry name" value="HTH_LUXR"/>
    <property type="match status" value="1"/>
</dbReference>
<comment type="caution">
    <text evidence="3">The sequence shown here is derived from an EMBL/GenBank/DDBJ whole genome shotgun (WGS) entry which is preliminary data.</text>
</comment>
<evidence type="ECO:0000256" key="1">
    <source>
        <dbReference type="ARBA" id="ARBA00023125"/>
    </source>
</evidence>
<organism evidence="3 4">
    <name type="scientific">Seohaeicola zhoushanensis</name>
    <dbReference type="NCBI Taxonomy" id="1569283"/>
    <lineage>
        <taxon>Bacteria</taxon>
        <taxon>Pseudomonadati</taxon>
        <taxon>Pseudomonadota</taxon>
        <taxon>Alphaproteobacteria</taxon>
        <taxon>Rhodobacterales</taxon>
        <taxon>Roseobacteraceae</taxon>
        <taxon>Seohaeicola</taxon>
    </lineage>
</organism>
<dbReference type="Gene3D" id="1.10.10.10">
    <property type="entry name" value="Winged helix-like DNA-binding domain superfamily/Winged helix DNA-binding domain"/>
    <property type="match status" value="1"/>
</dbReference>
<dbReference type="AlphaFoldDB" id="A0A8J3H2V8"/>
<name>A0A8J3H2V8_9RHOB</name>
<dbReference type="InterPro" id="IPR016032">
    <property type="entry name" value="Sig_transdc_resp-reg_C-effctor"/>
</dbReference>